<dbReference type="InterPro" id="IPR043129">
    <property type="entry name" value="ATPase_NBD"/>
</dbReference>
<comment type="caution">
    <text evidence="1">The sequence shown here is derived from an EMBL/GenBank/DDBJ whole genome shotgun (WGS) entry which is preliminary data.</text>
</comment>
<dbReference type="EMBL" id="JEMT01026494">
    <property type="protein sequence ID" value="EXX59371.1"/>
    <property type="molecule type" value="Genomic_DNA"/>
</dbReference>
<gene>
    <name evidence="1" type="ORF">RirG_189710</name>
</gene>
<sequence>MEYYDYRVVVGIDFGTTHSGFAYAHKRIKTIIVHSEWQEYYGLYKIPTILLYDDKYEKVQSWGFNALKENIDNNKKPIELFKLYLSRMKNKPFLPNGFDYKKAIIDYLHEMGEIIKHVIINDWIDFYNQVLIVLTVPVEFDHTSIAIMRECAFKAGLLKDQYSRNLRFITEPEAAAIHCMKFLNENLSVGETFMVVDCGDNTIDSTTILFLEDEELNIMTERSRNDCGDNFIDQEFLKFLELKVGSTTINLVKENHYDQLQYMLKEFYRKVKMDFTGIQSEFRPIDLELDG</sequence>
<dbReference type="HOGENOM" id="CLU_009958_7_0_1"/>
<protein>
    <recommendedName>
        <fullName evidence="3">Actin-like ATPase domain-containing protein</fullName>
    </recommendedName>
</protein>
<accession>A0A015KIB5</accession>
<dbReference type="AlphaFoldDB" id="A0A015KIB5"/>
<reference evidence="1 2" key="1">
    <citation type="submission" date="2014-02" db="EMBL/GenBank/DDBJ databases">
        <title>Single nucleus genome sequencing reveals high similarity among nuclei of an endomycorrhizal fungus.</title>
        <authorList>
            <person name="Lin K."/>
            <person name="Geurts R."/>
            <person name="Zhang Z."/>
            <person name="Limpens E."/>
            <person name="Saunders D.G."/>
            <person name="Mu D."/>
            <person name="Pang E."/>
            <person name="Cao H."/>
            <person name="Cha H."/>
            <person name="Lin T."/>
            <person name="Zhou Q."/>
            <person name="Shang Y."/>
            <person name="Li Y."/>
            <person name="Ivanov S."/>
            <person name="Sharma T."/>
            <person name="Velzen R.V."/>
            <person name="Ruijter N.D."/>
            <person name="Aanen D.K."/>
            <person name="Win J."/>
            <person name="Kamoun S."/>
            <person name="Bisseling T."/>
            <person name="Huang S."/>
        </authorList>
    </citation>
    <scope>NUCLEOTIDE SEQUENCE [LARGE SCALE GENOMIC DNA]</scope>
    <source>
        <strain evidence="2">DAOM197198w</strain>
    </source>
</reference>
<dbReference type="SUPFAM" id="SSF53067">
    <property type="entry name" value="Actin-like ATPase domain"/>
    <property type="match status" value="1"/>
</dbReference>
<dbReference type="Gene3D" id="3.30.420.40">
    <property type="match status" value="1"/>
</dbReference>
<evidence type="ECO:0000313" key="1">
    <source>
        <dbReference type="EMBL" id="EXX59371.1"/>
    </source>
</evidence>
<organism evidence="1 2">
    <name type="scientific">Rhizophagus irregularis (strain DAOM 197198w)</name>
    <name type="common">Glomus intraradices</name>
    <dbReference type="NCBI Taxonomy" id="1432141"/>
    <lineage>
        <taxon>Eukaryota</taxon>
        <taxon>Fungi</taxon>
        <taxon>Fungi incertae sedis</taxon>
        <taxon>Mucoromycota</taxon>
        <taxon>Glomeromycotina</taxon>
        <taxon>Glomeromycetes</taxon>
        <taxon>Glomerales</taxon>
        <taxon>Glomeraceae</taxon>
        <taxon>Rhizophagus</taxon>
    </lineage>
</organism>
<dbReference type="PANTHER" id="PTHR14187">
    <property type="entry name" value="ALPHA KINASE/ELONGATION FACTOR 2 KINASE"/>
    <property type="match status" value="1"/>
</dbReference>
<dbReference type="OrthoDB" id="2334395at2759"/>
<evidence type="ECO:0008006" key="3">
    <source>
        <dbReference type="Google" id="ProtNLM"/>
    </source>
</evidence>
<name>A0A015KIB5_RHIIW</name>
<proteinExistence type="predicted"/>
<dbReference type="PANTHER" id="PTHR14187:SF5">
    <property type="entry name" value="HEAT SHOCK 70 KDA PROTEIN 12A"/>
    <property type="match status" value="1"/>
</dbReference>
<keyword evidence="2" id="KW-1185">Reference proteome</keyword>
<dbReference type="STRING" id="1432141.A0A015KIB5"/>
<evidence type="ECO:0000313" key="2">
    <source>
        <dbReference type="Proteomes" id="UP000022910"/>
    </source>
</evidence>
<dbReference type="Proteomes" id="UP000022910">
    <property type="component" value="Unassembled WGS sequence"/>
</dbReference>